<reference evidence="1" key="2">
    <citation type="submission" date="2020-09" db="EMBL/GenBank/DDBJ databases">
        <authorList>
            <person name="Sun Q."/>
            <person name="Ohkuma M."/>
        </authorList>
    </citation>
    <scope>NUCLEOTIDE SEQUENCE</scope>
    <source>
        <strain evidence="1">JCM 4637</strain>
    </source>
</reference>
<reference evidence="1" key="1">
    <citation type="journal article" date="2014" name="Int. J. Syst. Evol. Microbiol.">
        <title>Complete genome sequence of Corynebacterium casei LMG S-19264T (=DSM 44701T), isolated from a smear-ripened cheese.</title>
        <authorList>
            <consortium name="US DOE Joint Genome Institute (JGI-PGF)"/>
            <person name="Walter F."/>
            <person name="Albersmeier A."/>
            <person name="Kalinowski J."/>
            <person name="Ruckert C."/>
        </authorList>
    </citation>
    <scope>NUCLEOTIDE SEQUENCE</scope>
    <source>
        <strain evidence="1">JCM 4637</strain>
    </source>
</reference>
<accession>A0A918X1Z7</accession>
<comment type="caution">
    <text evidence="1">The sequence shown here is derived from an EMBL/GenBank/DDBJ whole genome shotgun (WGS) entry which is preliminary data.</text>
</comment>
<dbReference type="AlphaFoldDB" id="A0A918X1Z7"/>
<dbReference type="Proteomes" id="UP000638353">
    <property type="component" value="Unassembled WGS sequence"/>
</dbReference>
<evidence type="ECO:0000313" key="2">
    <source>
        <dbReference type="Proteomes" id="UP000638353"/>
    </source>
</evidence>
<name>A0A918X1Z7_9ACTN</name>
<protein>
    <recommendedName>
        <fullName evidence="3">Transposase</fullName>
    </recommendedName>
</protein>
<dbReference type="EMBL" id="BMVC01000010">
    <property type="protein sequence ID" value="GHD03157.1"/>
    <property type="molecule type" value="Genomic_DNA"/>
</dbReference>
<gene>
    <name evidence="1" type="ORF">GCM10010334_50570</name>
</gene>
<organism evidence="1 2">
    <name type="scientific">Streptomyces finlayi</name>
    <dbReference type="NCBI Taxonomy" id="67296"/>
    <lineage>
        <taxon>Bacteria</taxon>
        <taxon>Bacillati</taxon>
        <taxon>Actinomycetota</taxon>
        <taxon>Actinomycetes</taxon>
        <taxon>Kitasatosporales</taxon>
        <taxon>Streptomycetaceae</taxon>
        <taxon>Streptomyces</taxon>
    </lineage>
</organism>
<sequence length="387" mass="42985">MKKAGEVSVRKRALRPIGDPYVVQEAPGVTVRDRLKGLTHGDEAVLRLVGAHLGSLAASNLAQYCRAGQEHTSRTWALRKRELTARSSSRWAGALTKSTHDQYALARRSQLAYRDTLTDGIRMLRRRLSLPLGAKGTRGNPGGYRSQAEWFHKSRRLHILEARLSAVEADLAVGRVRVVRGGRKLARNRHHLVAAGLTEAQWRERWESARWFLRADGEAGKKFGNDTIRVTPNGEVSIKLPTPLARMANAPRGRYLLSAQVAFRHRGQEWADRVALHQAVAYEIHFDAVRGRWYLTASWKRPTVQVGSIASVRAEGLIGVDTNADHFAAYQLDVHGNPVGNPHRFPCDLTGPASLRDAQLRHSLSQLLRRASGLGVTAIAIEDLDFS</sequence>
<proteinExistence type="predicted"/>
<evidence type="ECO:0008006" key="3">
    <source>
        <dbReference type="Google" id="ProtNLM"/>
    </source>
</evidence>
<evidence type="ECO:0000313" key="1">
    <source>
        <dbReference type="EMBL" id="GHD03157.1"/>
    </source>
</evidence>